<dbReference type="Proteomes" id="UP000324222">
    <property type="component" value="Unassembled WGS sequence"/>
</dbReference>
<comment type="caution">
    <text evidence="1">The sequence shown here is derived from an EMBL/GenBank/DDBJ whole genome shotgun (WGS) entry which is preliminary data.</text>
</comment>
<reference evidence="1 2" key="1">
    <citation type="submission" date="2019-05" db="EMBL/GenBank/DDBJ databases">
        <title>Another draft genome of Portunus trituberculatus and its Hox gene families provides insights of decapod evolution.</title>
        <authorList>
            <person name="Jeong J.-H."/>
            <person name="Song I."/>
            <person name="Kim S."/>
            <person name="Choi T."/>
            <person name="Kim D."/>
            <person name="Ryu S."/>
            <person name="Kim W."/>
        </authorList>
    </citation>
    <scope>NUCLEOTIDE SEQUENCE [LARGE SCALE GENOMIC DNA]</scope>
    <source>
        <tissue evidence="1">Muscle</tissue>
    </source>
</reference>
<organism evidence="1 2">
    <name type="scientific">Portunus trituberculatus</name>
    <name type="common">Swimming crab</name>
    <name type="synonym">Neptunus trituberculatus</name>
    <dbReference type="NCBI Taxonomy" id="210409"/>
    <lineage>
        <taxon>Eukaryota</taxon>
        <taxon>Metazoa</taxon>
        <taxon>Ecdysozoa</taxon>
        <taxon>Arthropoda</taxon>
        <taxon>Crustacea</taxon>
        <taxon>Multicrustacea</taxon>
        <taxon>Malacostraca</taxon>
        <taxon>Eumalacostraca</taxon>
        <taxon>Eucarida</taxon>
        <taxon>Decapoda</taxon>
        <taxon>Pleocyemata</taxon>
        <taxon>Brachyura</taxon>
        <taxon>Eubrachyura</taxon>
        <taxon>Portunoidea</taxon>
        <taxon>Portunidae</taxon>
        <taxon>Portuninae</taxon>
        <taxon>Portunus</taxon>
    </lineage>
</organism>
<proteinExistence type="predicted"/>
<accession>A0A5B7HJE5</accession>
<protein>
    <submittedName>
        <fullName evidence="1">Uncharacterized protein</fullName>
    </submittedName>
</protein>
<dbReference type="AlphaFoldDB" id="A0A5B7HJE5"/>
<gene>
    <name evidence="1" type="ORF">E2C01_064314</name>
</gene>
<name>A0A5B7HJE5_PORTR</name>
<evidence type="ECO:0000313" key="2">
    <source>
        <dbReference type="Proteomes" id="UP000324222"/>
    </source>
</evidence>
<dbReference type="EMBL" id="VSRR010030487">
    <property type="protein sequence ID" value="MPC70076.1"/>
    <property type="molecule type" value="Genomic_DNA"/>
</dbReference>
<sequence length="78" mass="8535">MKVLRCLCSTSSKSWLASRASGVPPLVSTTARCTAWASDTMEAHIPLPAVKMKETTVMDRNTFTNFKVKGQRSGNCNK</sequence>
<evidence type="ECO:0000313" key="1">
    <source>
        <dbReference type="EMBL" id="MPC70076.1"/>
    </source>
</evidence>
<keyword evidence="2" id="KW-1185">Reference proteome</keyword>